<dbReference type="EMBL" id="LVJH01000003">
    <property type="protein sequence ID" value="OAB45521.1"/>
    <property type="molecule type" value="Genomic_DNA"/>
</dbReference>
<protein>
    <submittedName>
        <fullName evidence="1">Uncharacterized protein</fullName>
    </submittedName>
</protein>
<dbReference type="RefSeq" id="WP_068529323.1">
    <property type="nucleotide sequence ID" value="NZ_LVJH01000003.1"/>
</dbReference>
<reference evidence="1 2" key="1">
    <citation type="submission" date="2016-03" db="EMBL/GenBank/DDBJ databases">
        <title>Draft genome sequence of Paenibacillus glacialis DSM 22343.</title>
        <authorList>
            <person name="Shin S.-K."/>
            <person name="Yi H."/>
        </authorList>
    </citation>
    <scope>NUCLEOTIDE SEQUENCE [LARGE SCALE GENOMIC DNA]</scope>
    <source>
        <strain evidence="1 2">DSM 22343</strain>
    </source>
</reference>
<dbReference type="Proteomes" id="UP000076967">
    <property type="component" value="Unassembled WGS sequence"/>
</dbReference>
<dbReference type="STRING" id="494026.PGLA_04530"/>
<evidence type="ECO:0000313" key="2">
    <source>
        <dbReference type="Proteomes" id="UP000076967"/>
    </source>
</evidence>
<dbReference type="OrthoDB" id="2987473at2"/>
<organism evidence="1 2">
    <name type="scientific">Paenibacillus glacialis</name>
    <dbReference type="NCBI Taxonomy" id="494026"/>
    <lineage>
        <taxon>Bacteria</taxon>
        <taxon>Bacillati</taxon>
        <taxon>Bacillota</taxon>
        <taxon>Bacilli</taxon>
        <taxon>Bacillales</taxon>
        <taxon>Paenibacillaceae</taxon>
        <taxon>Paenibacillus</taxon>
    </lineage>
</organism>
<name>A0A168N8M4_9BACL</name>
<proteinExistence type="predicted"/>
<accession>A0A168N8M4</accession>
<gene>
    <name evidence="1" type="ORF">PGLA_04530</name>
</gene>
<sequence>MAKYLQHFPEIFDETIEDTNERIQRYRDNGLPKNAGFYYELLADGFQDIAIGEIVLNGNVSKSKQSFYLAGKMQEVLYQRYDSKENDISSDYVTTDKHTRLLMALISGNEELINSLTTLFGGRIKEENEDHELHKSVGYAMKYILLGEIEHAAEYVAVLKKLEGKKSMKLYNGYAKVLSGIIENDKIQVNEGLKYMIECHKKLEDDYGNTPQELLSIPILGLAKLAIRNDIAIDIDDSLVPMILLEQQEINYPLVDFVE</sequence>
<evidence type="ECO:0000313" key="1">
    <source>
        <dbReference type="EMBL" id="OAB45521.1"/>
    </source>
</evidence>
<keyword evidence="2" id="KW-1185">Reference proteome</keyword>
<comment type="caution">
    <text evidence="1">The sequence shown here is derived from an EMBL/GenBank/DDBJ whole genome shotgun (WGS) entry which is preliminary data.</text>
</comment>
<dbReference type="AlphaFoldDB" id="A0A168N8M4"/>